<organism evidence="2 3">
    <name type="scientific">Fluviispira multicolorata</name>
    <dbReference type="NCBI Taxonomy" id="2654512"/>
    <lineage>
        <taxon>Bacteria</taxon>
        <taxon>Pseudomonadati</taxon>
        <taxon>Bdellovibrionota</taxon>
        <taxon>Oligoflexia</taxon>
        <taxon>Silvanigrellales</taxon>
        <taxon>Silvanigrellaceae</taxon>
        <taxon>Fluviispira</taxon>
    </lineage>
</organism>
<protein>
    <submittedName>
        <fullName evidence="2">Glycosyltransferase</fullName>
    </submittedName>
</protein>
<dbReference type="AlphaFoldDB" id="A0A833JD61"/>
<feature type="domain" description="Glycosyl transferase family 1" evidence="1">
    <location>
        <begin position="200"/>
        <end position="364"/>
    </location>
</feature>
<evidence type="ECO:0000259" key="1">
    <source>
        <dbReference type="Pfam" id="PF00534"/>
    </source>
</evidence>
<dbReference type="PANTHER" id="PTHR12526">
    <property type="entry name" value="GLYCOSYLTRANSFERASE"/>
    <property type="match status" value="1"/>
</dbReference>
<keyword evidence="2" id="KW-0808">Transferase</keyword>
<evidence type="ECO:0000313" key="2">
    <source>
        <dbReference type="EMBL" id="KAB8030957.1"/>
    </source>
</evidence>
<dbReference type="RefSeq" id="WP_152212884.1">
    <property type="nucleotide sequence ID" value="NZ_WFLN01000006.1"/>
</dbReference>
<reference evidence="2 3" key="1">
    <citation type="submission" date="2019-10" db="EMBL/GenBank/DDBJ databases">
        <title>New genus of Silvanigrellaceae.</title>
        <authorList>
            <person name="Pitt A."/>
            <person name="Hahn M.W."/>
        </authorList>
    </citation>
    <scope>NUCLEOTIDE SEQUENCE [LARGE SCALE GENOMIC DNA]</scope>
    <source>
        <strain evidence="2 3">33A1-SZDP</strain>
    </source>
</reference>
<sequence>MKQGNKLQHLLLNSNPWFSAVSDYSLQLAIYLREKNSILYCSEIGSTAMEKKCLENKIPFENAPIHNQSIINFFKSFIFLNKHLYKNKNSLKYIWVFEGREHSLCAISKIIFPFLWKDRVLIRVRGQAQSISSNLFSRLMYNVMTNKIVFAANCVKNRVKFEIPFEKTIIQYYSKNFKTNYPRNNDEAKSIYIDVSLPPIKSENLLYVVVGRFDKVKGHDYLLDAFLKADFINKNGEKIKSQMIFLGYNANLSAGRLYENYFKKFGEGLFVQNKYYLKSQILNKELYIISEKMNNIDELISMAHFGVIPSLDSEVICRVGVEFLQCGTPVISSDAGALPEVFSDFKELIFPVGNTESLKNCLESSSKIFLDKNSYSENRRKAKKIGAERFSLKNYDNLYEFINRN</sequence>
<proteinExistence type="predicted"/>
<accession>A0A833JD61</accession>
<keyword evidence="3" id="KW-1185">Reference proteome</keyword>
<dbReference type="EMBL" id="WFLN01000006">
    <property type="protein sequence ID" value="KAB8030957.1"/>
    <property type="molecule type" value="Genomic_DNA"/>
</dbReference>
<gene>
    <name evidence="2" type="ORF">GCL57_08290</name>
</gene>
<name>A0A833JD61_9BACT</name>
<dbReference type="SUPFAM" id="SSF53756">
    <property type="entry name" value="UDP-Glycosyltransferase/glycogen phosphorylase"/>
    <property type="match status" value="1"/>
</dbReference>
<comment type="caution">
    <text evidence="2">The sequence shown here is derived from an EMBL/GenBank/DDBJ whole genome shotgun (WGS) entry which is preliminary data.</text>
</comment>
<evidence type="ECO:0000313" key="3">
    <source>
        <dbReference type="Proteomes" id="UP000442694"/>
    </source>
</evidence>
<dbReference type="InterPro" id="IPR001296">
    <property type="entry name" value="Glyco_trans_1"/>
</dbReference>
<dbReference type="Proteomes" id="UP000442694">
    <property type="component" value="Unassembled WGS sequence"/>
</dbReference>
<dbReference type="Gene3D" id="3.40.50.2000">
    <property type="entry name" value="Glycogen Phosphorylase B"/>
    <property type="match status" value="1"/>
</dbReference>
<dbReference type="GO" id="GO:0016757">
    <property type="term" value="F:glycosyltransferase activity"/>
    <property type="evidence" value="ECO:0007669"/>
    <property type="project" value="InterPro"/>
</dbReference>
<dbReference type="Pfam" id="PF00534">
    <property type="entry name" value="Glycos_transf_1"/>
    <property type="match status" value="1"/>
</dbReference>